<protein>
    <submittedName>
        <fullName evidence="1">Uncharacterized protein</fullName>
    </submittedName>
</protein>
<reference evidence="1 2" key="1">
    <citation type="submission" date="2020-09" db="EMBL/GenBank/DDBJ databases">
        <title>Eikenella S3660 sp. nov., isolated from a throat swab.</title>
        <authorList>
            <person name="Buhl M."/>
        </authorList>
    </citation>
    <scope>NUCLEOTIDE SEQUENCE [LARGE SCALE GENOMIC DNA]</scope>
    <source>
        <strain evidence="1 2">S3360</strain>
    </source>
</reference>
<organism evidence="1 2">
    <name type="scientific">Eikenella glucosivorans</name>
    <dbReference type="NCBI Taxonomy" id="2766967"/>
    <lineage>
        <taxon>Bacteria</taxon>
        <taxon>Pseudomonadati</taxon>
        <taxon>Pseudomonadota</taxon>
        <taxon>Betaproteobacteria</taxon>
        <taxon>Neisseriales</taxon>
        <taxon>Neisseriaceae</taxon>
        <taxon>Eikenella</taxon>
    </lineage>
</organism>
<sequence>MQTVLNLNTRPIKLQRQGQTIKLPLTLAGIADWLTPFPPSETAWETAIMRIEDAIAPLPKRFAQETLRLEGAAALATLPHLANENGRSISIHTLETAFAILAGYHPARDLPLLPHSADFAALVLLMREWAHHLGFAEILID</sequence>
<evidence type="ECO:0000313" key="2">
    <source>
        <dbReference type="Proteomes" id="UP000768471"/>
    </source>
</evidence>
<evidence type="ECO:0000313" key="1">
    <source>
        <dbReference type="EMBL" id="MBH5329607.1"/>
    </source>
</evidence>
<dbReference type="Proteomes" id="UP000768471">
    <property type="component" value="Unassembled WGS sequence"/>
</dbReference>
<proteinExistence type="predicted"/>
<dbReference type="RefSeq" id="WP_197903428.1">
    <property type="nucleotide sequence ID" value="NZ_JACSGR010000005.1"/>
</dbReference>
<gene>
    <name evidence="1" type="ORF">H9Q10_08000</name>
</gene>
<comment type="caution">
    <text evidence="1">The sequence shown here is derived from an EMBL/GenBank/DDBJ whole genome shotgun (WGS) entry which is preliminary data.</text>
</comment>
<keyword evidence="2" id="KW-1185">Reference proteome</keyword>
<dbReference type="EMBL" id="JACSGR010000005">
    <property type="protein sequence ID" value="MBH5329607.1"/>
    <property type="molecule type" value="Genomic_DNA"/>
</dbReference>
<name>A0ABS0NBG9_9NEIS</name>
<accession>A0ABS0NBG9</accession>